<comment type="caution">
    <text evidence="1">The sequence shown here is derived from an EMBL/GenBank/DDBJ whole genome shotgun (WGS) entry which is preliminary data.</text>
</comment>
<dbReference type="AlphaFoldDB" id="A0A0C1FCS4"/>
<dbReference type="RefSeq" id="WP_039348613.1">
    <property type="nucleotide sequence ID" value="NZ_FOLA01000003.1"/>
</dbReference>
<organism evidence="1 2">
    <name type="scientific">Kaistella jeonii</name>
    <dbReference type="NCBI Taxonomy" id="266749"/>
    <lineage>
        <taxon>Bacteria</taxon>
        <taxon>Pseudomonadati</taxon>
        <taxon>Bacteroidota</taxon>
        <taxon>Flavobacteriia</taxon>
        <taxon>Flavobacteriales</taxon>
        <taxon>Weeksellaceae</taxon>
        <taxon>Chryseobacterium group</taxon>
        <taxon>Kaistella</taxon>
    </lineage>
</organism>
<accession>A0A0C1FCS4</accession>
<proteinExistence type="predicted"/>
<protein>
    <submittedName>
        <fullName evidence="1">Uncharacterized protein</fullName>
    </submittedName>
</protein>
<keyword evidence="2" id="KW-1185">Reference proteome</keyword>
<gene>
    <name evidence="1" type="ORF">OA86_02930</name>
</gene>
<reference evidence="1 2" key="1">
    <citation type="submission" date="2014-10" db="EMBL/GenBank/DDBJ databases">
        <title>Kaistella jeonii genome.</title>
        <authorList>
            <person name="Clayton J.T."/>
            <person name="Newman J.D."/>
        </authorList>
    </citation>
    <scope>NUCLEOTIDE SEQUENCE [LARGE SCALE GENOMIC DNA]</scope>
    <source>
        <strain evidence="1 2">DSM 17048</strain>
    </source>
</reference>
<name>A0A0C1FCS4_9FLAO</name>
<evidence type="ECO:0000313" key="2">
    <source>
        <dbReference type="Proteomes" id="UP000031473"/>
    </source>
</evidence>
<sequence length="312" mass="37643">MRVYVEKEFMNHFVSLQNKRSKGIDILWSIIRDYAEVVWVFNEEVKYDDFERWEVTNSFITTVSSKGSNSIEFNKNFKQEIEQDTQSLQIILSNKMENWHKDSIPNLLVFYIEDFEKQLEDIVAKFSFRFIADENYHWNGIENLRSSLINEITITDKYIIDKFLQTKEIRNLDQNFIFLLRKIVENQSFRIKLYIKSKDADFGRLKELQEKLEIMSRHTKDSFSEKLSLQIINAELDADFDFHDRNIITNFYILKTGKGFERIKDKKVNTEVECYSFLEKWGYDLIRHRKKMMKEYEDLLINYPNTFSTLSF</sequence>
<dbReference type="STRING" id="266749.SAMN05421876_103314"/>
<evidence type="ECO:0000313" key="1">
    <source>
        <dbReference type="EMBL" id="KIA89603.1"/>
    </source>
</evidence>
<dbReference type="Proteomes" id="UP000031473">
    <property type="component" value="Unassembled WGS sequence"/>
</dbReference>
<dbReference type="EMBL" id="JSYL01000002">
    <property type="protein sequence ID" value="KIA89603.1"/>
    <property type="molecule type" value="Genomic_DNA"/>
</dbReference>
<dbReference type="OrthoDB" id="1419421at2"/>